<sequence>MDYIHYQEMRQLEEVSAYKMKGMLCQSDLGLFRAGINKEEACFSQEGAQNQLLNEQSSLENKRLKKFIYQQQQNREMLAKQEEYLSANQLQSNISQPNAINSGKFQGIQYQNIEGELCEKEVLSKIFCGTSTDNQHYQQNSNLDYDRYDQQQKNCFYTNNENEIVNGQKEIKSGYENQEIKQFQKITSIDVKTNLTDLKKNIQKTQGYFYSLNSQIQPSLKPSFFQGAPANQQIQKQYLPKQVKESYIQNFDVSPRANLNNQLKEKVFENINKPTEFETKLEKEVMMGKINNHIYCSPDNNENFYYMSDQSQTCNLPENLEGESYQNYQFQQPNTVLSSYRVDGGIDHLAYNFSKRQENYQVVNEIYQKDEYLIYGSDKLQPYNQTQICEDLENLVNPYENDPNIFENQYGQQQLYQLDREEQLFIDQLAQISHHSMENQGDLYFQQFSTQQNYNYPQSYQQQKINQNSQIEDQVYQEQYQPQQIQSINNSCDGSYFLKQQLALNHNIAKNESSSKIENTETQDNANLESCSSLENSRNSKSSSVTNQHDLEYLTYNQNNSKNSIDQNQDTKSQSQQSEDIVDQVIHLNKKNIVRNIIRAFKKYFLNKKAKPQAALQFFPEQSLEASRNQFKQYFANKKFNNSILKQLIVHPKYGEIFNFFLLNKSNEYLDHSNIKTKKSHELFINYLVLCYNDPQKLTYLETYSKL</sequence>
<dbReference type="EMBL" id="GG662556">
    <property type="protein sequence ID" value="EAS01843.2"/>
    <property type="molecule type" value="Genomic_DNA"/>
</dbReference>
<feature type="compositionally biased region" description="Low complexity" evidence="1">
    <location>
        <begin position="525"/>
        <end position="544"/>
    </location>
</feature>
<evidence type="ECO:0000313" key="3">
    <source>
        <dbReference type="Proteomes" id="UP000009168"/>
    </source>
</evidence>
<dbReference type="RefSeq" id="XP_001022088.2">
    <property type="nucleotide sequence ID" value="XM_001022088.2"/>
</dbReference>
<evidence type="ECO:0000313" key="2">
    <source>
        <dbReference type="EMBL" id="EAS01843.2"/>
    </source>
</evidence>
<name>I7MGR0_TETTS</name>
<dbReference type="Pfam" id="PF14536">
    <property type="entry name" value="DUF4441"/>
    <property type="match status" value="1"/>
</dbReference>
<proteinExistence type="predicted"/>
<reference evidence="3" key="1">
    <citation type="journal article" date="2006" name="PLoS Biol.">
        <title>Macronuclear genome sequence of the ciliate Tetrahymena thermophila, a model eukaryote.</title>
        <authorList>
            <person name="Eisen J.A."/>
            <person name="Coyne R.S."/>
            <person name="Wu M."/>
            <person name="Wu D."/>
            <person name="Thiagarajan M."/>
            <person name="Wortman J.R."/>
            <person name="Badger J.H."/>
            <person name="Ren Q."/>
            <person name="Amedeo P."/>
            <person name="Jones K.M."/>
            <person name="Tallon L.J."/>
            <person name="Delcher A.L."/>
            <person name="Salzberg S.L."/>
            <person name="Silva J.C."/>
            <person name="Haas B.J."/>
            <person name="Majoros W.H."/>
            <person name="Farzad M."/>
            <person name="Carlton J.M."/>
            <person name="Smith R.K. Jr."/>
            <person name="Garg J."/>
            <person name="Pearlman R.E."/>
            <person name="Karrer K.M."/>
            <person name="Sun L."/>
            <person name="Manning G."/>
            <person name="Elde N.C."/>
            <person name="Turkewitz A.P."/>
            <person name="Asai D.J."/>
            <person name="Wilkes D.E."/>
            <person name="Wang Y."/>
            <person name="Cai H."/>
            <person name="Collins K."/>
            <person name="Stewart B.A."/>
            <person name="Lee S.R."/>
            <person name="Wilamowska K."/>
            <person name="Weinberg Z."/>
            <person name="Ruzzo W.L."/>
            <person name="Wloga D."/>
            <person name="Gaertig J."/>
            <person name="Frankel J."/>
            <person name="Tsao C.-C."/>
            <person name="Gorovsky M.A."/>
            <person name="Keeling P.J."/>
            <person name="Waller R.F."/>
            <person name="Patron N.J."/>
            <person name="Cherry J.M."/>
            <person name="Stover N.A."/>
            <person name="Krieger C.J."/>
            <person name="del Toro C."/>
            <person name="Ryder H.F."/>
            <person name="Williamson S.C."/>
            <person name="Barbeau R.A."/>
            <person name="Hamilton E.P."/>
            <person name="Orias E."/>
        </authorList>
    </citation>
    <scope>NUCLEOTIDE SEQUENCE [LARGE SCALE GENOMIC DNA]</scope>
    <source>
        <strain evidence="3">SB210</strain>
    </source>
</reference>
<gene>
    <name evidence="2" type="ORF">TTHERM_00566870</name>
</gene>
<feature type="region of interest" description="Disordered" evidence="1">
    <location>
        <begin position="513"/>
        <end position="546"/>
    </location>
</feature>
<protein>
    <submittedName>
        <fullName evidence="2">Uncharacterized protein</fullName>
    </submittedName>
</protein>
<dbReference type="Proteomes" id="UP000009168">
    <property type="component" value="Unassembled WGS sequence"/>
</dbReference>
<organism evidence="2 3">
    <name type="scientific">Tetrahymena thermophila (strain SB210)</name>
    <dbReference type="NCBI Taxonomy" id="312017"/>
    <lineage>
        <taxon>Eukaryota</taxon>
        <taxon>Sar</taxon>
        <taxon>Alveolata</taxon>
        <taxon>Ciliophora</taxon>
        <taxon>Intramacronucleata</taxon>
        <taxon>Oligohymenophorea</taxon>
        <taxon>Hymenostomatida</taxon>
        <taxon>Tetrahymenina</taxon>
        <taxon>Tetrahymenidae</taxon>
        <taxon>Tetrahymena</taxon>
    </lineage>
</organism>
<keyword evidence="3" id="KW-1185">Reference proteome</keyword>
<dbReference type="KEGG" id="tet:TTHERM_00566870"/>
<dbReference type="GeneID" id="7844091"/>
<dbReference type="AlphaFoldDB" id="I7MGR0"/>
<dbReference type="InParanoid" id="I7MGR0"/>
<accession>I7MGR0</accession>
<dbReference type="InterPro" id="IPR028008">
    <property type="entry name" value="DUF4441"/>
</dbReference>
<evidence type="ECO:0000256" key="1">
    <source>
        <dbReference type="SAM" id="MobiDB-lite"/>
    </source>
</evidence>